<accession>A0A927XFG4</accession>
<comment type="caution">
    <text evidence="1">The sequence shown here is derived from an EMBL/GenBank/DDBJ whole genome shotgun (WGS) entry which is preliminary data.</text>
</comment>
<gene>
    <name evidence="1" type="ORF">E7156_05320</name>
</gene>
<name>A0A927XFG4_9STRE</name>
<evidence type="ECO:0000313" key="1">
    <source>
        <dbReference type="EMBL" id="MBE6164723.1"/>
    </source>
</evidence>
<evidence type="ECO:0000313" key="2">
    <source>
        <dbReference type="Proteomes" id="UP000700800"/>
    </source>
</evidence>
<reference evidence="1" key="1">
    <citation type="submission" date="2019-04" db="EMBL/GenBank/DDBJ databases">
        <title>Evolution of Biomass-Degrading Anaerobic Consortia Revealed by Metagenomics.</title>
        <authorList>
            <person name="Peng X."/>
        </authorList>
    </citation>
    <scope>NUCLEOTIDE SEQUENCE</scope>
    <source>
        <strain evidence="1">SIG195</strain>
    </source>
</reference>
<sequence length="154" mass="17680">MKRKCENMRLKKFVKFGLIAILSVFIFSVRVQADEQSDTLPRLTLSELYLSDAQEAIITDFDIPDFPVQELSDPEPVYTIFVNLPFGNGGRWVYKYTVDPFSFYQNSVTGEWRTLQTTSTVDHTVYTIVNGVVTRSTSWPTPYYNPAYEHLMGG</sequence>
<dbReference type="EMBL" id="SVAF01000011">
    <property type="protein sequence ID" value="MBE6164723.1"/>
    <property type="molecule type" value="Genomic_DNA"/>
</dbReference>
<dbReference type="AlphaFoldDB" id="A0A927XFG4"/>
<proteinExistence type="predicted"/>
<protein>
    <submittedName>
        <fullName evidence="1">Uncharacterized protein</fullName>
    </submittedName>
</protein>
<dbReference type="Proteomes" id="UP000700800">
    <property type="component" value="Unassembled WGS sequence"/>
</dbReference>
<organism evidence="1 2">
    <name type="scientific">Streptococcus gallolyticus</name>
    <dbReference type="NCBI Taxonomy" id="315405"/>
    <lineage>
        <taxon>Bacteria</taxon>
        <taxon>Bacillati</taxon>
        <taxon>Bacillota</taxon>
        <taxon>Bacilli</taxon>
        <taxon>Lactobacillales</taxon>
        <taxon>Streptococcaceae</taxon>
        <taxon>Streptococcus</taxon>
    </lineage>
</organism>